<dbReference type="RefSeq" id="WP_005027942.1">
    <property type="nucleotide sequence ID" value="NZ_KE150238.1"/>
</dbReference>
<reference evidence="3 4" key="2">
    <citation type="submission" date="2013-04" db="EMBL/GenBank/DDBJ databases">
        <title>The Genome Sequence of Bilophila wadsworthia 3_1_6.</title>
        <authorList>
            <consortium name="The Broad Institute Genomics Platform"/>
            <person name="Earl A."/>
            <person name="Ward D."/>
            <person name="Feldgarden M."/>
            <person name="Gevers D."/>
            <person name="Sibley C."/>
            <person name="Strauss J."/>
            <person name="Allen-Vercoe E."/>
            <person name="Walker B."/>
            <person name="Young S."/>
            <person name="Zeng Q."/>
            <person name="Gargeya S."/>
            <person name="Fitzgerald M."/>
            <person name="Haas B."/>
            <person name="Abouelleil A."/>
            <person name="Allen A.W."/>
            <person name="Alvarado L."/>
            <person name="Arachchi H.M."/>
            <person name="Berlin A.M."/>
            <person name="Chapman S.B."/>
            <person name="Gainer-Dewar J."/>
            <person name="Goldberg J."/>
            <person name="Griggs A."/>
            <person name="Gujja S."/>
            <person name="Hansen M."/>
            <person name="Howarth C."/>
            <person name="Imamovic A."/>
            <person name="Ireland A."/>
            <person name="Larimer J."/>
            <person name="McCowan C."/>
            <person name="Murphy C."/>
            <person name="Pearson M."/>
            <person name="Poon T.W."/>
            <person name="Priest M."/>
            <person name="Roberts A."/>
            <person name="Saif S."/>
            <person name="Shea T."/>
            <person name="Sisk P."/>
            <person name="Sykes S."/>
            <person name="Wortman J."/>
            <person name="Nusbaum C."/>
            <person name="Birren B."/>
        </authorList>
    </citation>
    <scope>NUCLEOTIDE SEQUENCE [LARGE SCALE GENOMIC DNA]</scope>
    <source>
        <strain evidence="3 4">3_1_6</strain>
    </source>
</reference>
<dbReference type="Proteomes" id="UP000006034">
    <property type="component" value="Unassembled WGS sequence"/>
</dbReference>
<evidence type="ECO:0000256" key="1">
    <source>
        <dbReference type="ARBA" id="ARBA00006987"/>
    </source>
</evidence>
<gene>
    <name evidence="3" type="ORF">HMPREF0179_02139</name>
</gene>
<sequence length="326" mass="35599">MKRNLSRMFRTGVAAAAALLCAMPFQAAAEDYPSRPITLIMPFGAGNAPDTAARIIGDYLQRKHNITLLITSKPGGSGIPATLETVRARPDGYTISLTSANVLTVVPQYKKCGFTYKDLAPVAQVNVFTMGWGVRADSGIASVQDLMDKAKAERGKYSLASPGAFTAQRFYHANVMKLFPESDLPYVAYNGGAEIVTALLGNHISAGFTPVVNFKPHKDIRVIAVCGAQRDPNYPDAPTFKEMFGDGFVFDSVYGIVAPLKTPKDRIERLQSLIKEALSDPDVQAKFAKVNMTTNYLPADEFGKVIEGYYKLFEEPIRKAKEAEKK</sequence>
<keyword evidence="4" id="KW-1185">Reference proteome</keyword>
<proteinExistence type="inferred from homology"/>
<evidence type="ECO:0000313" key="4">
    <source>
        <dbReference type="Proteomes" id="UP000006034"/>
    </source>
</evidence>
<dbReference type="CDD" id="cd07012">
    <property type="entry name" value="PBP2_Bug_TTT"/>
    <property type="match status" value="1"/>
</dbReference>
<dbReference type="Pfam" id="PF03401">
    <property type="entry name" value="TctC"/>
    <property type="match status" value="1"/>
</dbReference>
<dbReference type="HOGENOM" id="CLU_045683_1_2_7"/>
<evidence type="ECO:0000256" key="2">
    <source>
        <dbReference type="SAM" id="SignalP"/>
    </source>
</evidence>
<evidence type="ECO:0008006" key="5">
    <source>
        <dbReference type="Google" id="ProtNLM"/>
    </source>
</evidence>
<dbReference type="EMBL" id="ADCP02000001">
    <property type="protein sequence ID" value="EFV44074.1"/>
    <property type="molecule type" value="Genomic_DNA"/>
</dbReference>
<dbReference type="STRING" id="563192.HMPREF0179_02139"/>
<accession>E5Y7H4</accession>
<dbReference type="PANTHER" id="PTHR42928">
    <property type="entry name" value="TRICARBOXYLATE-BINDING PROTEIN"/>
    <property type="match status" value="1"/>
</dbReference>
<dbReference type="SUPFAM" id="SSF53850">
    <property type="entry name" value="Periplasmic binding protein-like II"/>
    <property type="match status" value="1"/>
</dbReference>
<keyword evidence="2" id="KW-0732">Signal</keyword>
<name>E5Y7H4_BILW3</name>
<feature type="signal peptide" evidence="2">
    <location>
        <begin position="1"/>
        <end position="29"/>
    </location>
</feature>
<reference evidence="3 4" key="1">
    <citation type="submission" date="2010-10" db="EMBL/GenBank/DDBJ databases">
        <authorList>
            <consortium name="The Broad Institute Genome Sequencing Platform"/>
            <person name="Ward D."/>
            <person name="Earl A."/>
            <person name="Feldgarden M."/>
            <person name="Young S.K."/>
            <person name="Gargeya S."/>
            <person name="Zeng Q."/>
            <person name="Alvarado L."/>
            <person name="Berlin A."/>
            <person name="Bochicchio J."/>
            <person name="Chapman S.B."/>
            <person name="Chen Z."/>
            <person name="Freedman E."/>
            <person name="Gellesch M."/>
            <person name="Goldberg J."/>
            <person name="Griggs A."/>
            <person name="Gujja S."/>
            <person name="Heilman E."/>
            <person name="Heiman D."/>
            <person name="Howarth C."/>
            <person name="Mehta T."/>
            <person name="Neiman D."/>
            <person name="Pearson M."/>
            <person name="Roberts A."/>
            <person name="Saif S."/>
            <person name="Shea T."/>
            <person name="Shenoy N."/>
            <person name="Sisk P."/>
            <person name="Stolte C."/>
            <person name="Sykes S."/>
            <person name="White J."/>
            <person name="Yandava C."/>
            <person name="Allen-Vercoe E."/>
            <person name="Sibley C."/>
            <person name="Ambrose C.E."/>
            <person name="Strauss J."/>
            <person name="Daigneault M."/>
            <person name="Haas B."/>
            <person name="Nusbaum C."/>
            <person name="Birren B."/>
        </authorList>
    </citation>
    <scope>NUCLEOTIDE SEQUENCE [LARGE SCALE GENOMIC DNA]</scope>
    <source>
        <strain evidence="3 4">3_1_6</strain>
    </source>
</reference>
<dbReference type="AlphaFoldDB" id="E5Y7H4"/>
<dbReference type="InterPro" id="IPR005064">
    <property type="entry name" value="BUG"/>
</dbReference>
<dbReference type="Gene3D" id="3.40.190.150">
    <property type="entry name" value="Bordetella uptake gene, domain 1"/>
    <property type="match status" value="1"/>
</dbReference>
<organism evidence="3 4">
    <name type="scientific">Bilophila wadsworthia (strain 3_1_6)</name>
    <dbReference type="NCBI Taxonomy" id="563192"/>
    <lineage>
        <taxon>Bacteria</taxon>
        <taxon>Pseudomonadati</taxon>
        <taxon>Thermodesulfobacteriota</taxon>
        <taxon>Desulfovibrionia</taxon>
        <taxon>Desulfovibrionales</taxon>
        <taxon>Desulfovibrionaceae</taxon>
        <taxon>Bilophila</taxon>
    </lineage>
</organism>
<dbReference type="eggNOG" id="COG3181">
    <property type="taxonomic scope" value="Bacteria"/>
</dbReference>
<dbReference type="PANTHER" id="PTHR42928:SF5">
    <property type="entry name" value="BLR1237 PROTEIN"/>
    <property type="match status" value="1"/>
</dbReference>
<dbReference type="GeneID" id="78085277"/>
<dbReference type="PIRSF" id="PIRSF017082">
    <property type="entry name" value="YflP"/>
    <property type="match status" value="1"/>
</dbReference>
<dbReference type="InterPro" id="IPR042100">
    <property type="entry name" value="Bug_dom1"/>
</dbReference>
<dbReference type="OrthoDB" id="9780943at2"/>
<dbReference type="Gene3D" id="3.40.190.10">
    <property type="entry name" value="Periplasmic binding protein-like II"/>
    <property type="match status" value="1"/>
</dbReference>
<comment type="caution">
    <text evidence="3">The sequence shown here is derived from an EMBL/GenBank/DDBJ whole genome shotgun (WGS) entry which is preliminary data.</text>
</comment>
<protein>
    <recommendedName>
        <fullName evidence="5">Tripartite tricarboxylate transporter substrate binding protein</fullName>
    </recommendedName>
</protein>
<comment type="similarity">
    <text evidence="1">Belongs to the UPF0065 (bug) family.</text>
</comment>
<feature type="chain" id="PRO_5003200822" description="Tripartite tricarboxylate transporter substrate binding protein" evidence="2">
    <location>
        <begin position="30"/>
        <end position="326"/>
    </location>
</feature>
<evidence type="ECO:0000313" key="3">
    <source>
        <dbReference type="EMBL" id="EFV44074.1"/>
    </source>
</evidence>